<evidence type="ECO:0008006" key="3">
    <source>
        <dbReference type="Google" id="ProtNLM"/>
    </source>
</evidence>
<organism evidence="1 2">
    <name type="scientific">candidate division WWE3 bacterium RBG_16_37_10</name>
    <dbReference type="NCBI Taxonomy" id="1802610"/>
    <lineage>
        <taxon>Bacteria</taxon>
        <taxon>Katanobacteria</taxon>
    </lineage>
</organism>
<name>A0A1F4UX54_UNCKA</name>
<reference evidence="1 2" key="1">
    <citation type="journal article" date="2016" name="Nat. Commun.">
        <title>Thousands of microbial genomes shed light on interconnected biogeochemical processes in an aquifer system.</title>
        <authorList>
            <person name="Anantharaman K."/>
            <person name="Brown C.T."/>
            <person name="Hug L.A."/>
            <person name="Sharon I."/>
            <person name="Castelle C.J."/>
            <person name="Probst A.J."/>
            <person name="Thomas B.C."/>
            <person name="Singh A."/>
            <person name="Wilkins M.J."/>
            <person name="Karaoz U."/>
            <person name="Brodie E.L."/>
            <person name="Williams K.H."/>
            <person name="Hubbard S.S."/>
            <person name="Banfield J.F."/>
        </authorList>
    </citation>
    <scope>NUCLEOTIDE SEQUENCE [LARGE SCALE GENOMIC DNA]</scope>
</reference>
<evidence type="ECO:0000313" key="1">
    <source>
        <dbReference type="EMBL" id="OGC49511.1"/>
    </source>
</evidence>
<protein>
    <recommendedName>
        <fullName evidence="3">HTH merR-type domain-containing protein</fullName>
    </recommendedName>
</protein>
<dbReference type="SUPFAM" id="SSF46955">
    <property type="entry name" value="Putative DNA-binding domain"/>
    <property type="match status" value="1"/>
</dbReference>
<sequence length="222" mass="25592">MESLISTEKLIEEAKTKGIDFGKGDPYNRLRYYTKIGWLPHMLRKKNDIETSITTGHYPKWALNRLIQIETLKKKGLSNDDIAKKISTLNRLQNIQSAIFSPEFRTKLIVYSSFLILIFIFLNEMEIINLGKPKSQIVGSVRQEIPSQIIDSGQSFVPAGSQKIKVLSNKTQINSKVYVNFEQDYSPATRYWVSEKIPFEGFILELDSPILNNSSFHWWVTN</sequence>
<dbReference type="STRING" id="1802610.A2W32_00755"/>
<dbReference type="Proteomes" id="UP000177371">
    <property type="component" value="Unassembled WGS sequence"/>
</dbReference>
<evidence type="ECO:0000313" key="2">
    <source>
        <dbReference type="Proteomes" id="UP000177371"/>
    </source>
</evidence>
<comment type="caution">
    <text evidence="1">The sequence shown here is derived from an EMBL/GenBank/DDBJ whole genome shotgun (WGS) entry which is preliminary data.</text>
</comment>
<accession>A0A1F4UX54</accession>
<dbReference type="AlphaFoldDB" id="A0A1F4UX54"/>
<proteinExistence type="predicted"/>
<dbReference type="EMBL" id="MEUT01000050">
    <property type="protein sequence ID" value="OGC49511.1"/>
    <property type="molecule type" value="Genomic_DNA"/>
</dbReference>
<gene>
    <name evidence="1" type="ORF">A2W32_00755</name>
</gene>
<dbReference type="InterPro" id="IPR009061">
    <property type="entry name" value="DNA-bd_dom_put_sf"/>
</dbReference>